<name>A0A9D3RKM1_ANGAN</name>
<comment type="caution">
    <text evidence="1">The sequence shown here is derived from an EMBL/GenBank/DDBJ whole genome shotgun (WGS) entry which is preliminary data.</text>
</comment>
<keyword evidence="2" id="KW-1185">Reference proteome</keyword>
<protein>
    <submittedName>
        <fullName evidence="1">Uncharacterized protein</fullName>
    </submittedName>
</protein>
<gene>
    <name evidence="1" type="ORF">ANANG_G00282130</name>
</gene>
<dbReference type="AlphaFoldDB" id="A0A9D3RKM1"/>
<sequence length="137" mass="15264">MDDTMCVKNMSTNVSACWKYVGSDCSHKTHLMRQSVGKVAFGRFHSKAKWPELQSITTLKSSELQEMVISGCGQHSVTSCEITPEENVKEQRLASRWRPCLCTGAIPHCVTAQLERAVEPTGRKCTCFRIISVFPPA</sequence>
<dbReference type="Proteomes" id="UP001044222">
    <property type="component" value="Chromosome 16"/>
</dbReference>
<organism evidence="1 2">
    <name type="scientific">Anguilla anguilla</name>
    <name type="common">European freshwater eel</name>
    <name type="synonym">Muraena anguilla</name>
    <dbReference type="NCBI Taxonomy" id="7936"/>
    <lineage>
        <taxon>Eukaryota</taxon>
        <taxon>Metazoa</taxon>
        <taxon>Chordata</taxon>
        <taxon>Craniata</taxon>
        <taxon>Vertebrata</taxon>
        <taxon>Euteleostomi</taxon>
        <taxon>Actinopterygii</taxon>
        <taxon>Neopterygii</taxon>
        <taxon>Teleostei</taxon>
        <taxon>Anguilliformes</taxon>
        <taxon>Anguillidae</taxon>
        <taxon>Anguilla</taxon>
    </lineage>
</organism>
<dbReference type="EMBL" id="JAFIRN010000016">
    <property type="protein sequence ID" value="KAG5834014.1"/>
    <property type="molecule type" value="Genomic_DNA"/>
</dbReference>
<evidence type="ECO:0000313" key="1">
    <source>
        <dbReference type="EMBL" id="KAG5834014.1"/>
    </source>
</evidence>
<reference evidence="1" key="1">
    <citation type="submission" date="2021-01" db="EMBL/GenBank/DDBJ databases">
        <title>A chromosome-scale assembly of European eel, Anguilla anguilla.</title>
        <authorList>
            <person name="Henkel C."/>
            <person name="Jong-Raadsen S.A."/>
            <person name="Dufour S."/>
            <person name="Weltzien F.-A."/>
            <person name="Palstra A.P."/>
            <person name="Pelster B."/>
            <person name="Spaink H.P."/>
            <person name="Van Den Thillart G.E."/>
            <person name="Jansen H."/>
            <person name="Zahm M."/>
            <person name="Klopp C."/>
            <person name="Cedric C."/>
            <person name="Louis A."/>
            <person name="Berthelot C."/>
            <person name="Parey E."/>
            <person name="Roest Crollius H."/>
            <person name="Montfort J."/>
            <person name="Robinson-Rechavi M."/>
            <person name="Bucao C."/>
            <person name="Bouchez O."/>
            <person name="Gislard M."/>
            <person name="Lluch J."/>
            <person name="Milhes M."/>
            <person name="Lampietro C."/>
            <person name="Lopez Roques C."/>
            <person name="Donnadieu C."/>
            <person name="Braasch I."/>
            <person name="Desvignes T."/>
            <person name="Postlethwait J."/>
            <person name="Bobe J."/>
            <person name="Guiguen Y."/>
            <person name="Dirks R."/>
        </authorList>
    </citation>
    <scope>NUCLEOTIDE SEQUENCE</scope>
    <source>
        <strain evidence="1">Tag_6206</strain>
        <tissue evidence="1">Liver</tissue>
    </source>
</reference>
<proteinExistence type="predicted"/>
<accession>A0A9D3RKM1</accession>
<evidence type="ECO:0000313" key="2">
    <source>
        <dbReference type="Proteomes" id="UP001044222"/>
    </source>
</evidence>